<dbReference type="Proteomes" id="UP000199233">
    <property type="component" value="Unassembled WGS sequence"/>
</dbReference>
<dbReference type="CDD" id="cd07822">
    <property type="entry name" value="SRPBCC_4"/>
    <property type="match status" value="1"/>
</dbReference>
<dbReference type="InterPro" id="IPR023393">
    <property type="entry name" value="START-like_dom_sf"/>
</dbReference>
<name>A0A1H9M2J9_9GAMM</name>
<dbReference type="Pfam" id="PF10604">
    <property type="entry name" value="Polyketide_cyc2"/>
    <property type="match status" value="1"/>
</dbReference>
<accession>A0A1H9M2J9</accession>
<dbReference type="OrthoDB" id="191189at2"/>
<protein>
    <submittedName>
        <fullName evidence="1">Polyketide cyclase / dehydrase and lipid transport</fullName>
    </submittedName>
</protein>
<keyword evidence="2" id="KW-1185">Reference proteome</keyword>
<dbReference type="STRING" id="489703.SAMN04488038_11851"/>
<gene>
    <name evidence="1" type="ORF">SAMN04488038_11851</name>
</gene>
<evidence type="ECO:0000313" key="1">
    <source>
        <dbReference type="EMBL" id="SER17881.1"/>
    </source>
</evidence>
<dbReference type="SUPFAM" id="SSF55961">
    <property type="entry name" value="Bet v1-like"/>
    <property type="match status" value="1"/>
</dbReference>
<reference evidence="1 2" key="1">
    <citation type="submission" date="2016-10" db="EMBL/GenBank/DDBJ databases">
        <authorList>
            <person name="de Groot N.N."/>
        </authorList>
    </citation>
    <scope>NUCLEOTIDE SEQUENCE [LARGE SCALE GENOMIC DNA]</scope>
    <source>
        <strain evidence="1 2">DSM 25927</strain>
    </source>
</reference>
<dbReference type="RefSeq" id="WP_093289471.1">
    <property type="nucleotide sequence ID" value="NZ_FOFS01000018.1"/>
</dbReference>
<dbReference type="Gene3D" id="3.30.530.20">
    <property type="match status" value="1"/>
</dbReference>
<sequence length="151" mass="17808">MKFIIEQRIDIAAPAELVWQVLSDLPRYGEWNPFCIECRSSLRPGAPIDMKVKLMRRPQTQREWMLRYEAGRGFAYQMKPVPLGALSSLRFHELQVLDAQRTRYRSYFHLQGWLKPLVLALFRRQLQEGFAGMTQALSQRAEALWQQQQAR</sequence>
<proteinExistence type="predicted"/>
<organism evidence="1 2">
    <name type="scientific">Solimonas aquatica</name>
    <dbReference type="NCBI Taxonomy" id="489703"/>
    <lineage>
        <taxon>Bacteria</taxon>
        <taxon>Pseudomonadati</taxon>
        <taxon>Pseudomonadota</taxon>
        <taxon>Gammaproteobacteria</taxon>
        <taxon>Nevskiales</taxon>
        <taxon>Nevskiaceae</taxon>
        <taxon>Solimonas</taxon>
    </lineage>
</organism>
<evidence type="ECO:0000313" key="2">
    <source>
        <dbReference type="Proteomes" id="UP000199233"/>
    </source>
</evidence>
<dbReference type="AlphaFoldDB" id="A0A1H9M2J9"/>
<dbReference type="EMBL" id="FOFS01000018">
    <property type="protein sequence ID" value="SER17881.1"/>
    <property type="molecule type" value="Genomic_DNA"/>
</dbReference>
<dbReference type="InterPro" id="IPR019587">
    <property type="entry name" value="Polyketide_cyclase/dehydratase"/>
</dbReference>